<name>A0A1G2HXN2_9BACT</name>
<dbReference type="EMBL" id="MHOQ01000009">
    <property type="protein sequence ID" value="OGZ67243.1"/>
    <property type="molecule type" value="Genomic_DNA"/>
</dbReference>
<dbReference type="Proteomes" id="UP000179183">
    <property type="component" value="Unassembled WGS sequence"/>
</dbReference>
<organism evidence="3 4">
    <name type="scientific">Candidatus Staskawiczbacteria bacterium RIFCSPHIGHO2_02_FULL_33_16</name>
    <dbReference type="NCBI Taxonomy" id="1802204"/>
    <lineage>
        <taxon>Bacteria</taxon>
        <taxon>Candidatus Staskawicziibacteriota</taxon>
    </lineage>
</organism>
<sequence length="156" mass="18303">MSPKSELPPSEDEFQEASPVTEEEIKKAIREGKYIDTSEKEGVWLKDDKGVLRFEKKEPSGKAQEFVDALKREHIDEMNEFGRDVLKGFKIIKKLQKKRKKLSEALEKMQKLKNQTKSKEDLIIINLLMEKHQNEITECENKIEQLMAKINNKWKS</sequence>
<dbReference type="AlphaFoldDB" id="A0A1G2HXN2"/>
<reference evidence="3 4" key="1">
    <citation type="journal article" date="2016" name="Nat. Commun.">
        <title>Thousands of microbial genomes shed light on interconnected biogeochemical processes in an aquifer system.</title>
        <authorList>
            <person name="Anantharaman K."/>
            <person name="Brown C.T."/>
            <person name="Hug L.A."/>
            <person name="Sharon I."/>
            <person name="Castelle C.J."/>
            <person name="Probst A.J."/>
            <person name="Thomas B.C."/>
            <person name="Singh A."/>
            <person name="Wilkins M.J."/>
            <person name="Karaoz U."/>
            <person name="Brodie E.L."/>
            <person name="Williams K.H."/>
            <person name="Hubbard S.S."/>
            <person name="Banfield J.F."/>
        </authorList>
    </citation>
    <scope>NUCLEOTIDE SEQUENCE [LARGE SCALE GENOMIC DNA]</scope>
</reference>
<evidence type="ECO:0000313" key="3">
    <source>
        <dbReference type="EMBL" id="OGZ67243.1"/>
    </source>
</evidence>
<gene>
    <name evidence="3" type="ORF">A3D34_00460</name>
</gene>
<keyword evidence="1" id="KW-0175">Coiled coil</keyword>
<accession>A0A1G2HXN2</accession>
<protein>
    <submittedName>
        <fullName evidence="3">Uncharacterized protein</fullName>
    </submittedName>
</protein>
<feature type="coiled-coil region" evidence="1">
    <location>
        <begin position="92"/>
        <end position="149"/>
    </location>
</feature>
<evidence type="ECO:0000256" key="2">
    <source>
        <dbReference type="SAM" id="MobiDB-lite"/>
    </source>
</evidence>
<evidence type="ECO:0000256" key="1">
    <source>
        <dbReference type="SAM" id="Coils"/>
    </source>
</evidence>
<evidence type="ECO:0000313" key="4">
    <source>
        <dbReference type="Proteomes" id="UP000179183"/>
    </source>
</evidence>
<feature type="region of interest" description="Disordered" evidence="2">
    <location>
        <begin position="1"/>
        <end position="22"/>
    </location>
</feature>
<comment type="caution">
    <text evidence="3">The sequence shown here is derived from an EMBL/GenBank/DDBJ whole genome shotgun (WGS) entry which is preliminary data.</text>
</comment>
<proteinExistence type="predicted"/>